<feature type="compositionally biased region" description="Basic residues" evidence="1">
    <location>
        <begin position="1"/>
        <end position="11"/>
    </location>
</feature>
<organism evidence="2 3">
    <name type="scientific">Brassica napus</name>
    <name type="common">Rape</name>
    <dbReference type="NCBI Taxonomy" id="3708"/>
    <lineage>
        <taxon>Eukaryota</taxon>
        <taxon>Viridiplantae</taxon>
        <taxon>Streptophyta</taxon>
        <taxon>Embryophyta</taxon>
        <taxon>Tracheophyta</taxon>
        <taxon>Spermatophyta</taxon>
        <taxon>Magnoliopsida</taxon>
        <taxon>eudicotyledons</taxon>
        <taxon>Gunneridae</taxon>
        <taxon>Pentapetalae</taxon>
        <taxon>rosids</taxon>
        <taxon>malvids</taxon>
        <taxon>Brassicales</taxon>
        <taxon>Brassicaceae</taxon>
        <taxon>Brassiceae</taxon>
        <taxon>Brassica</taxon>
    </lineage>
</organism>
<reference evidence="2 3" key="1">
    <citation type="submission" date="2021-05" db="EMBL/GenBank/DDBJ databases">
        <title>Genome Assembly of Synthetic Allotetraploid Brassica napus Reveals Homoeologous Exchanges between Subgenomes.</title>
        <authorList>
            <person name="Davis J.T."/>
        </authorList>
    </citation>
    <scope>NUCLEOTIDE SEQUENCE [LARGE SCALE GENOMIC DNA]</scope>
    <source>
        <strain evidence="3">cv. Da-Ae</strain>
        <tissue evidence="2">Seedling</tissue>
    </source>
</reference>
<proteinExistence type="predicted"/>
<name>A0ABQ7ZYS6_BRANA</name>
<accession>A0ABQ7ZYS6</accession>
<dbReference type="PANTHER" id="PTHR37248">
    <property type="entry name" value="TRANSLATION INITIATION FACTOR"/>
    <property type="match status" value="1"/>
</dbReference>
<evidence type="ECO:0000313" key="3">
    <source>
        <dbReference type="Proteomes" id="UP000824890"/>
    </source>
</evidence>
<dbReference type="EMBL" id="JAGKQM010000014">
    <property type="protein sequence ID" value="KAH0885417.1"/>
    <property type="molecule type" value="Genomic_DNA"/>
</dbReference>
<feature type="region of interest" description="Disordered" evidence="1">
    <location>
        <begin position="1"/>
        <end position="32"/>
    </location>
</feature>
<sequence>MPPRRKAKKGVKRTEEDKKEIPREEKKEDFVDEEAERQAAAIRAIRDVEIEHTLTALDLLCSYFTEEQIQTPVLGFFKDNLPDLSIARDEESGEIELKWNDSDGVDVNDSILKRLSMGFPDLYSSRPSLGGYNNVEGSMLGTGNTHLQNLGTSTSQMLASHDALRTPVVNGQRLSFGMTPKTRRQPKPGEIMLSVHGSPLGVYKEDDNMGAINGMLLDNTPSPVLAAKYLFLCGIIWFCRRRQLKIASKGAETCWFSCSLS</sequence>
<evidence type="ECO:0000256" key="1">
    <source>
        <dbReference type="SAM" id="MobiDB-lite"/>
    </source>
</evidence>
<dbReference type="PANTHER" id="PTHR37248:SF1">
    <property type="entry name" value="TRANSLATION INITIATION FACTOR"/>
    <property type="match status" value="1"/>
</dbReference>
<evidence type="ECO:0000313" key="2">
    <source>
        <dbReference type="EMBL" id="KAH0885417.1"/>
    </source>
</evidence>
<gene>
    <name evidence="2" type="ORF">HID58_061513</name>
</gene>
<comment type="caution">
    <text evidence="2">The sequence shown here is derived from an EMBL/GenBank/DDBJ whole genome shotgun (WGS) entry which is preliminary data.</text>
</comment>
<dbReference type="Proteomes" id="UP000824890">
    <property type="component" value="Unassembled WGS sequence"/>
</dbReference>
<feature type="compositionally biased region" description="Basic and acidic residues" evidence="1">
    <location>
        <begin position="12"/>
        <end position="29"/>
    </location>
</feature>
<keyword evidence="3" id="KW-1185">Reference proteome</keyword>
<protein>
    <submittedName>
        <fullName evidence="2">Uncharacterized protein</fullName>
    </submittedName>
</protein>